<name>A0ACB8S5K4_9AGAM</name>
<evidence type="ECO:0000313" key="1">
    <source>
        <dbReference type="EMBL" id="KAI0051083.1"/>
    </source>
</evidence>
<protein>
    <submittedName>
        <fullName evidence="1">Uncharacterized protein</fullName>
    </submittedName>
</protein>
<organism evidence="1 2">
    <name type="scientific">Auriscalpium vulgare</name>
    <dbReference type="NCBI Taxonomy" id="40419"/>
    <lineage>
        <taxon>Eukaryota</taxon>
        <taxon>Fungi</taxon>
        <taxon>Dikarya</taxon>
        <taxon>Basidiomycota</taxon>
        <taxon>Agaricomycotina</taxon>
        <taxon>Agaricomycetes</taxon>
        <taxon>Russulales</taxon>
        <taxon>Auriscalpiaceae</taxon>
        <taxon>Auriscalpium</taxon>
    </lineage>
</organism>
<dbReference type="Proteomes" id="UP000814033">
    <property type="component" value="Unassembled WGS sequence"/>
</dbReference>
<comment type="caution">
    <text evidence="1">The sequence shown here is derived from an EMBL/GenBank/DDBJ whole genome shotgun (WGS) entry which is preliminary data.</text>
</comment>
<dbReference type="EMBL" id="MU275855">
    <property type="protein sequence ID" value="KAI0051083.1"/>
    <property type="molecule type" value="Genomic_DNA"/>
</dbReference>
<keyword evidence="2" id="KW-1185">Reference proteome</keyword>
<accession>A0ACB8S5K4</accession>
<reference evidence="1" key="2">
    <citation type="journal article" date="2022" name="New Phytol.">
        <title>Evolutionary transition to the ectomycorrhizal habit in the genomes of a hyperdiverse lineage of mushroom-forming fungi.</title>
        <authorList>
            <person name="Looney B."/>
            <person name="Miyauchi S."/>
            <person name="Morin E."/>
            <person name="Drula E."/>
            <person name="Courty P.E."/>
            <person name="Kohler A."/>
            <person name="Kuo A."/>
            <person name="LaButti K."/>
            <person name="Pangilinan J."/>
            <person name="Lipzen A."/>
            <person name="Riley R."/>
            <person name="Andreopoulos W."/>
            <person name="He G."/>
            <person name="Johnson J."/>
            <person name="Nolan M."/>
            <person name="Tritt A."/>
            <person name="Barry K.W."/>
            <person name="Grigoriev I.V."/>
            <person name="Nagy L.G."/>
            <person name="Hibbett D."/>
            <person name="Henrissat B."/>
            <person name="Matheny P.B."/>
            <person name="Labbe J."/>
            <person name="Martin F.M."/>
        </authorList>
    </citation>
    <scope>NUCLEOTIDE SEQUENCE</scope>
    <source>
        <strain evidence="1">FP105234-sp</strain>
    </source>
</reference>
<sequence length="1986" mass="217510">MDRNGWYNSPAGSYQQQGYSQPPSSSSRAAADSVQDAQRLLAVYPLAASANPTSHVTRHMSTLTVGGTAPSYVQPHYYSVGGFNYPAGNPPPYTEYATEVNHIQSQQPPAINSGYWETTRNDAVRYLGDQRTSPYVDYQPRAQYSAHSYPTYSTTPFAQSVFQHTMPSFSYPTPPPPGIQSSSSSLAYALDDSTSRAPRRSYSAQESASFFNQFLDKSSRELERAQAAKYSSPATPKRDRVASLQTSPDPIALGPTQAVTPQKRKSEDLLQSPSFKRIQSLHRTSSSSSLSVPPSTPSSSSQASTSSRVTPSTQHKRKMQAYVELPPVPKTWSVSSMTSASQNKSLKTPVSSRKGKERMDHDDDDEDLGGFGTEEDDHIPRKTSLGTGDTVKALGKRTGGRDDRGPLEKLTSLLEDIFEAEDAIPADADPGSLPTEFFSPLTMDTSHPQLHPNMIRKLTKYITQVTRPTKRLRAQSLAAHTPRPKAPGSIADLDIGTLSRTLKILERTVRLGEDLDPFATDKPPSARAPPSSPTKKKVGKSGKKATAQSDQRSTSQMPNADDDAPDSEPTNGRESEAPAALTDDDFLKLSRILEIARDSILAADCCIALLGSDRLPKQVYSEELITTCLSAIKNQLNKMIYPFIEAPFDAAQASPILRHITRVSSSLAKSHRVLLADVYQALSSVLPRVNNLVCADTVLMSDSIIIQAVYIAIGPFFVAENESGEGKGKKESIVQSTLGQSAMRGLRLDALSLIRSIFANHEDQRSWIIEEILSSLIKLSDTKQKAGQFRLRDGRSIRTVSALLLQLVQTSAHGVRLQARKLGKVRHNAQALRRQESISDMAAEREAKPFLDDKDVEEINLYMSGLESAMKAAKTIVVFLTQRSGKGKATKNSNEAEYRAIFDNLVSDLLVVLFWPEWPAASLLLGIICKFMVSSLDDVKNATQADSNAAKTIALDHLGVIAARLRSSTLKFTSKDGGLKPLDEIMSTRKIRVLERLIAAHQDVATHLAKRSSEDQAYDSARELTAVTWGQELAIALRQCDSILSHGDGDDLDLIQNGDPKTLPFAQTVKSALRDVWKDAATDVFDIGSQEEVARVDQLAEEIGVVQDLKNSYQPMLNVILMALDAPPVFMRTKALRALGQIVTSDPSILSAANVRRGIESHLLDSSPAVREAAVELIGKYMVDSPEVAGDYYQRIADRIADTGLGVRKRVIKLLKSFYGITDDNKRRNDICTKVVFRMFDEDDTVKDLAVKTIEELWFQPTTNAAPSQRNRSTTGADAQTDKAQLLTKVSVIMGVTSNFKDRQSPLEDVLHKIMAHKEGTEAADLHQRYGEICEALIDGLVDASELPGFTVVNCIRTIHLFTSAYPPVLSGTNASTLLPYLKNATSSEEQITSDYLLKIFRVSIPHMPKTAAKFGQELQLALQPMILKPSTSGGVQALQETVACLCAVVQNLTHDFARLVGLLKSCNARLQAMIKKTGLAPADVKALSILIFIISLLVEHCNFDKLREREELTADINAVSKDSIIEHVYRSLLCLYQKQAEGSLKGRTLQCLGFLFRAQPSLMTLESSAMIMDATFASQEEDSRARLLKIMQDFLVSEAAKHALKEKNKAGPKGRQVAADVNMDELVGNTDGFADSGVSSAIVQRYMDPILSAALSQHVQTQATAVDILSFTVKQGLAHPLQSFPVIVALETSANASLSARASALHAILHSKHASLLNSRYTVSARASFDYQKTLANGPVQGARTHGVPTALLHRWYSLVREKRAPKLDFLKALVRVFDLHTSLSASADDVDFARYMAENFAAFEYKTQEEVLLVLKSLTNVLSTAGMQVVEALSPAHLLAQLRGDAVQPRNDGDVVMADAQELPAADAEAPPPPQAAPIAPWQILDKMPLLRSSVIIVFIMLLKAYLKTTYGLSEDKCLKWVIGKKNALGDKPAVRRNAVPLTWERVPFATRPLLTTADMAAHRDTFLEIWNEDGVTAEPEEDM</sequence>
<evidence type="ECO:0000313" key="2">
    <source>
        <dbReference type="Proteomes" id="UP000814033"/>
    </source>
</evidence>
<reference evidence="1" key="1">
    <citation type="submission" date="2021-02" db="EMBL/GenBank/DDBJ databases">
        <authorList>
            <consortium name="DOE Joint Genome Institute"/>
            <person name="Ahrendt S."/>
            <person name="Looney B.P."/>
            <person name="Miyauchi S."/>
            <person name="Morin E."/>
            <person name="Drula E."/>
            <person name="Courty P.E."/>
            <person name="Chicoki N."/>
            <person name="Fauchery L."/>
            <person name="Kohler A."/>
            <person name="Kuo A."/>
            <person name="Labutti K."/>
            <person name="Pangilinan J."/>
            <person name="Lipzen A."/>
            <person name="Riley R."/>
            <person name="Andreopoulos W."/>
            <person name="He G."/>
            <person name="Johnson J."/>
            <person name="Barry K.W."/>
            <person name="Grigoriev I.V."/>
            <person name="Nagy L."/>
            <person name="Hibbett D."/>
            <person name="Henrissat B."/>
            <person name="Matheny P.B."/>
            <person name="Labbe J."/>
            <person name="Martin F."/>
        </authorList>
    </citation>
    <scope>NUCLEOTIDE SEQUENCE</scope>
    <source>
        <strain evidence="1">FP105234-sp</strain>
    </source>
</reference>
<gene>
    <name evidence="1" type="ORF">FA95DRAFT_1554896</name>
</gene>
<proteinExistence type="predicted"/>